<evidence type="ECO:0000313" key="2">
    <source>
        <dbReference type="EMBL" id="CRG92900.1"/>
    </source>
</evidence>
<dbReference type="GO" id="GO:0045944">
    <property type="term" value="P:positive regulation of transcription by RNA polymerase II"/>
    <property type="evidence" value="ECO:0007669"/>
    <property type="project" value="UniProtKB-ARBA"/>
</dbReference>
<dbReference type="GO" id="GO:0003677">
    <property type="term" value="F:DNA binding"/>
    <property type="evidence" value="ECO:0007669"/>
    <property type="project" value="InterPro"/>
</dbReference>
<dbReference type="Proteomes" id="UP000054383">
    <property type="component" value="Unassembled WGS sequence"/>
</dbReference>
<dbReference type="SUPFAM" id="SSF55455">
    <property type="entry name" value="SRF-like"/>
    <property type="match status" value="1"/>
</dbReference>
<feature type="region of interest" description="Disordered" evidence="1">
    <location>
        <begin position="98"/>
        <end position="120"/>
    </location>
</feature>
<evidence type="ECO:0000256" key="1">
    <source>
        <dbReference type="SAM" id="MobiDB-lite"/>
    </source>
</evidence>
<name>A0A0U1MD08_TALIS</name>
<evidence type="ECO:0000313" key="3">
    <source>
        <dbReference type="Proteomes" id="UP000054383"/>
    </source>
</evidence>
<dbReference type="GO" id="GO:0046983">
    <property type="term" value="F:protein dimerization activity"/>
    <property type="evidence" value="ECO:0007669"/>
    <property type="project" value="InterPro"/>
</dbReference>
<protein>
    <submittedName>
        <fullName evidence="2">Uncharacterized protein</fullName>
    </submittedName>
</protein>
<sequence length="600" mass="68129">MPRQTRVVKPQHEKSLRELLTQERNLADGLFGKAHQLFVKCDAKVALTVQFPRSGRMMSYYSDDSWPSGADLEALLNPMVESLSTSDFTNCGKRISRIAPPINGGNQDDPQFSRERLSQRHDSDLEPIGIEKTASTESHIQILGSTVNSQSRQTNYGGITGPLASEPRVLDAPSQLSILCNPAEATKIMTCILWNCVKYNYSVGNYGQRTQRYYANTDVENMRRYLDVIVQCGYEEAVGIVRRNNVLLTGKGMQTRHNEAVYWDIILKGAKRIDPARLPTLKGPLDGFTQVEKVATKNFMQEAGFATGLENQRQCRNLWRKLSELRKADIGRILLYRTKEFDSFCKSFVNDPGSSLVDVVVSWEKGYGPLMEQLEIRMREEGAGDFTGASVLRQTHVRERLDIDERSWNTMSNSWRFYEEAAAFRRTYQPTIASNEPLRCISDQHVMAGNASNKSIFTFLFPRDDTFLSVCPIVPINKGDDLGVFAGEIRFSDDFDPLNGMRGPLEKLWLDYSRVTGTLNQMKVSQDVDEANVRLHWETTNGKANTDPCPSWIVSVKAVKAIMPFEELIRESPQKEQYLLHQSETFARQGFMKNRRKPRA</sequence>
<dbReference type="OMA" id="NQMKVSQ"/>
<proteinExistence type="predicted"/>
<organism evidence="2 3">
    <name type="scientific">Talaromyces islandicus</name>
    <name type="common">Penicillium islandicum</name>
    <dbReference type="NCBI Taxonomy" id="28573"/>
    <lineage>
        <taxon>Eukaryota</taxon>
        <taxon>Fungi</taxon>
        <taxon>Dikarya</taxon>
        <taxon>Ascomycota</taxon>
        <taxon>Pezizomycotina</taxon>
        <taxon>Eurotiomycetes</taxon>
        <taxon>Eurotiomycetidae</taxon>
        <taxon>Eurotiales</taxon>
        <taxon>Trichocomaceae</taxon>
        <taxon>Talaromyces</taxon>
        <taxon>Talaromyces sect. Islandici</taxon>
    </lineage>
</organism>
<gene>
    <name evidence="2" type="ORF">PISL3812_09976</name>
</gene>
<dbReference type="EMBL" id="CVMT01000027">
    <property type="protein sequence ID" value="CRG92900.1"/>
    <property type="molecule type" value="Genomic_DNA"/>
</dbReference>
<feature type="compositionally biased region" description="Basic and acidic residues" evidence="1">
    <location>
        <begin position="111"/>
        <end position="120"/>
    </location>
</feature>
<dbReference type="OrthoDB" id="3531591at2759"/>
<dbReference type="STRING" id="28573.A0A0U1MD08"/>
<dbReference type="InterPro" id="IPR036879">
    <property type="entry name" value="TF_MADSbox_sf"/>
</dbReference>
<dbReference type="AlphaFoldDB" id="A0A0U1MD08"/>
<reference evidence="2 3" key="1">
    <citation type="submission" date="2015-04" db="EMBL/GenBank/DDBJ databases">
        <authorList>
            <person name="Syromyatnikov M.Y."/>
            <person name="Popov V.N."/>
        </authorList>
    </citation>
    <scope>NUCLEOTIDE SEQUENCE [LARGE SCALE GENOMIC DNA]</scope>
    <source>
        <strain evidence="2">WF-38-12</strain>
    </source>
</reference>
<keyword evidence="3" id="KW-1185">Reference proteome</keyword>
<accession>A0A0U1MD08</accession>